<gene>
    <name evidence="2" type="ORF">TCIL3000_10_7660</name>
</gene>
<evidence type="ECO:0000313" key="2">
    <source>
        <dbReference type="EMBL" id="CCC93991.1"/>
    </source>
</evidence>
<dbReference type="InterPro" id="IPR052695">
    <property type="entry name" value="Kinetoplast-DNA-binding"/>
</dbReference>
<protein>
    <submittedName>
        <fullName evidence="2">Putative kinetoplast DNA-associated protein</fullName>
    </submittedName>
</protein>
<proteinExistence type="predicted"/>
<feature type="region of interest" description="Disordered" evidence="1">
    <location>
        <begin position="47"/>
        <end position="83"/>
    </location>
</feature>
<dbReference type="VEuPathDB" id="TriTrypDB:TcIL3000_10_7660"/>
<dbReference type="InterPro" id="IPR036910">
    <property type="entry name" value="HMG_box_dom_sf"/>
</dbReference>
<dbReference type="EMBL" id="HE575323">
    <property type="protein sequence ID" value="CCC93991.1"/>
    <property type="molecule type" value="Genomic_DNA"/>
</dbReference>
<dbReference type="Gene3D" id="1.10.30.10">
    <property type="entry name" value="High mobility group box domain"/>
    <property type="match status" value="1"/>
</dbReference>
<feature type="compositionally biased region" description="Basic residues" evidence="1">
    <location>
        <begin position="57"/>
        <end position="66"/>
    </location>
</feature>
<dbReference type="PANTHER" id="PTHR37564">
    <property type="entry name" value="KINETOPLAST DNA-ASSOCIATED PROTEIN"/>
    <property type="match status" value="1"/>
</dbReference>
<dbReference type="AlphaFoldDB" id="G0UX74"/>
<feature type="compositionally biased region" description="Basic and acidic residues" evidence="1">
    <location>
        <begin position="67"/>
        <end position="77"/>
    </location>
</feature>
<reference evidence="2" key="1">
    <citation type="journal article" date="2012" name="Proc. Natl. Acad. Sci. U.S.A.">
        <title>Antigenic diversity is generated by distinct evolutionary mechanisms in African trypanosome species.</title>
        <authorList>
            <person name="Jackson A.P."/>
            <person name="Berry A."/>
            <person name="Aslett M."/>
            <person name="Allison H.C."/>
            <person name="Burton P."/>
            <person name="Vavrova-Anderson J."/>
            <person name="Brown R."/>
            <person name="Browne H."/>
            <person name="Corton N."/>
            <person name="Hauser H."/>
            <person name="Gamble J."/>
            <person name="Gilderthorp R."/>
            <person name="Marcello L."/>
            <person name="McQuillan J."/>
            <person name="Otto T.D."/>
            <person name="Quail M.A."/>
            <person name="Sanders M.J."/>
            <person name="van Tonder A."/>
            <person name="Ginger M.L."/>
            <person name="Field M.C."/>
            <person name="Barry J.D."/>
            <person name="Hertz-Fowler C."/>
            <person name="Berriman M."/>
        </authorList>
    </citation>
    <scope>NUCLEOTIDE SEQUENCE</scope>
    <source>
        <strain evidence="2">IL3000</strain>
    </source>
</reference>
<dbReference type="SUPFAM" id="SSF47095">
    <property type="entry name" value="HMG-box"/>
    <property type="match status" value="1"/>
</dbReference>
<sequence length="210" mass="24262">MLRVSVRLLGVSPFTLFMMDQKNNPELKGCAISKRGRLLSKMYKELSQNQRQELNRRAARHPTLPKRTREQRAEASRANRRKRKGGFAKFVQENYGQVRELNYRKRFEALSKLYEVMRPIEMEEVAKAVPKLKVSGKLDNAAKSTTARKKIKDTAKIVKTAMEEAVKEAADRDRENVREKVAIKGKKGLKEHEKKAPKEKVTKGRKEKLT</sequence>
<evidence type="ECO:0000256" key="1">
    <source>
        <dbReference type="SAM" id="MobiDB-lite"/>
    </source>
</evidence>
<name>G0UX74_TRYCI</name>
<organism evidence="2">
    <name type="scientific">Trypanosoma congolense (strain IL3000)</name>
    <dbReference type="NCBI Taxonomy" id="1068625"/>
    <lineage>
        <taxon>Eukaryota</taxon>
        <taxon>Discoba</taxon>
        <taxon>Euglenozoa</taxon>
        <taxon>Kinetoplastea</taxon>
        <taxon>Metakinetoplastina</taxon>
        <taxon>Trypanosomatida</taxon>
        <taxon>Trypanosomatidae</taxon>
        <taxon>Trypanosoma</taxon>
        <taxon>Nannomonas</taxon>
    </lineage>
</organism>
<accession>G0UX74</accession>
<dbReference type="PANTHER" id="PTHR37564:SF1">
    <property type="entry name" value="DNA-ASSOCIATED PROTEIN, PUTATIVE-RELATED"/>
    <property type="match status" value="1"/>
</dbReference>
<feature type="region of interest" description="Disordered" evidence="1">
    <location>
        <begin position="169"/>
        <end position="210"/>
    </location>
</feature>